<name>A0A3P3YXD8_LEIBR</name>
<dbReference type="Proteomes" id="UP000319462">
    <property type="component" value="Chromosome 4"/>
</dbReference>
<evidence type="ECO:0000313" key="2">
    <source>
        <dbReference type="EMBL" id="SYZ62634.1"/>
    </source>
</evidence>
<feature type="region of interest" description="Disordered" evidence="1">
    <location>
        <begin position="73"/>
        <end position="119"/>
    </location>
</feature>
<accession>A0A3P3YXD8</accession>
<dbReference type="EMBL" id="LS997603">
    <property type="protein sequence ID" value="SYZ62634.1"/>
    <property type="molecule type" value="Genomic_DNA"/>
</dbReference>
<dbReference type="AlphaFoldDB" id="A0A3P3YXD8"/>
<sequence length="242" mass="25886">MSSGSSLPTAWTSPHAQLSAPTIAVTTNAVSSLGERYYTQQTPSTQEVLRQAAKSSSAEYLLSLHAVSEAADTAGTCSPHSEPPLALHPPLSTTVPTATNVSTTAGRADPPANTNLHPTPSPVVVAVPSFLGASQQLTRMAATSTAALGHQRRQRYVHTHHGDPRPMFYWQMEGATHQDRNDGGRSQCRWRWQVNTMTAGSFKHDAARGTPLQSNVVSPSAPESLSREAHACGFDHCWSLKV</sequence>
<evidence type="ECO:0000313" key="3">
    <source>
        <dbReference type="Proteomes" id="UP000319462"/>
    </source>
</evidence>
<gene>
    <name evidence="2" type="ORF">LBRM2904_04.0750</name>
</gene>
<feature type="compositionally biased region" description="Low complexity" evidence="1">
    <location>
        <begin position="92"/>
        <end position="105"/>
    </location>
</feature>
<organism evidence="2 3">
    <name type="scientific">Leishmania braziliensis MHOM/BR/75/M2904</name>
    <dbReference type="NCBI Taxonomy" id="420245"/>
    <lineage>
        <taxon>Eukaryota</taxon>
        <taxon>Discoba</taxon>
        <taxon>Euglenozoa</taxon>
        <taxon>Kinetoplastea</taxon>
        <taxon>Metakinetoplastina</taxon>
        <taxon>Trypanosomatida</taxon>
        <taxon>Trypanosomatidae</taxon>
        <taxon>Leishmaniinae</taxon>
        <taxon>Leishmania</taxon>
        <taxon>Leishmania braziliensis species complex</taxon>
    </lineage>
</organism>
<evidence type="ECO:0000256" key="1">
    <source>
        <dbReference type="SAM" id="MobiDB-lite"/>
    </source>
</evidence>
<proteinExistence type="predicted"/>
<protein>
    <submittedName>
        <fullName evidence="2">Hypothetical_protein</fullName>
    </submittedName>
</protein>
<reference evidence="2 3" key="1">
    <citation type="submission" date="2018-09" db="EMBL/GenBank/DDBJ databases">
        <authorList>
            <person name="Peiro R."/>
            <person name="Begona"/>
            <person name="Cbmso G."/>
            <person name="Lopez M."/>
            <person name="Gonzalez S."/>
        </authorList>
    </citation>
    <scope>NUCLEOTIDE SEQUENCE [LARGE SCALE GENOMIC DNA]</scope>
</reference>